<dbReference type="GO" id="GO:0008410">
    <property type="term" value="F:CoA-transferase activity"/>
    <property type="evidence" value="ECO:0007669"/>
    <property type="project" value="TreeGrafter"/>
</dbReference>
<evidence type="ECO:0000313" key="3">
    <source>
        <dbReference type="Proteomes" id="UP000215633"/>
    </source>
</evidence>
<organism evidence="2 3">
    <name type="scientific">Bordetella genomosp. 2</name>
    <dbReference type="NCBI Taxonomy" id="1983456"/>
    <lineage>
        <taxon>Bacteria</taxon>
        <taxon>Pseudomonadati</taxon>
        <taxon>Pseudomonadota</taxon>
        <taxon>Betaproteobacteria</taxon>
        <taxon>Burkholderiales</taxon>
        <taxon>Alcaligenaceae</taxon>
        <taxon>Bordetella</taxon>
    </lineage>
</organism>
<dbReference type="EMBL" id="NEVT01000006">
    <property type="protein sequence ID" value="OZI76813.1"/>
    <property type="molecule type" value="Genomic_DNA"/>
</dbReference>
<dbReference type="Gene3D" id="3.40.50.10540">
    <property type="entry name" value="Crotonobetainyl-coa:carnitine coa-transferase, domain 1"/>
    <property type="match status" value="1"/>
</dbReference>
<dbReference type="SUPFAM" id="SSF89796">
    <property type="entry name" value="CoA-transferase family III (CaiB/BaiF)"/>
    <property type="match status" value="1"/>
</dbReference>
<dbReference type="AlphaFoldDB" id="A0A261VU46"/>
<sequence>MKPLQGIRIVELGQYISAPYCAMMLADQGAEVIKVERPQGGDPRRDYDPLVRAGSGQLSGGFLSYNRNKSSVTLDMSQAQDRQRYVALVHTADVVVENLRPGAVDKLGVGYEALAPRHPRLVYAAISGYGRSPRRRGPYSDRPAFDTAVQAMAGIMDVTGEVDGPPIPTVTGFCDIFAGIHAAFGVLTALRARDETGRGTFVDISMYDAAASLMERELMLAEFTGEQRQRGLDAYAPVGTFKAADGYVALILPTDEIWRRLCVAVSREDLLTRGELLTVKSRSLHFGAIIRPEINRWTGSRTRREIVEHFSAAGVPAGEVQSVREVYDCPHLRARGMYVEIDDPVVGKRRMIRTPLWLDNHDDLTFDTAPRLGADNDLVQALQLP</sequence>
<comment type="caution">
    <text evidence="2">The sequence shown here is derived from an EMBL/GenBank/DDBJ whole genome shotgun (WGS) entry which is preliminary data.</text>
</comment>
<dbReference type="RefSeq" id="WP_094807287.1">
    <property type="nucleotide sequence ID" value="NZ_NEVT01000006.1"/>
</dbReference>
<reference evidence="3" key="1">
    <citation type="submission" date="2017-05" db="EMBL/GenBank/DDBJ databases">
        <title>Complete and WGS of Bordetella genogroups.</title>
        <authorList>
            <person name="Spilker T."/>
            <person name="Lipuma J."/>
        </authorList>
    </citation>
    <scope>NUCLEOTIDE SEQUENCE [LARGE SCALE GENOMIC DNA]</scope>
    <source>
        <strain evidence="3">AU8256</strain>
    </source>
</reference>
<gene>
    <name evidence="2" type="ORF">CAL24_14930</name>
</gene>
<evidence type="ECO:0000313" key="2">
    <source>
        <dbReference type="EMBL" id="OZI76813.1"/>
    </source>
</evidence>
<dbReference type="InterPro" id="IPR050483">
    <property type="entry name" value="CoA-transferase_III_domain"/>
</dbReference>
<protein>
    <submittedName>
        <fullName evidence="2">CoA transferase</fullName>
    </submittedName>
</protein>
<dbReference type="InterPro" id="IPR023606">
    <property type="entry name" value="CoA-Trfase_III_dom_1_sf"/>
</dbReference>
<dbReference type="Pfam" id="PF02515">
    <property type="entry name" value="CoA_transf_3"/>
    <property type="match status" value="1"/>
</dbReference>
<dbReference type="InterPro" id="IPR044855">
    <property type="entry name" value="CoA-Trfase_III_dom3_sf"/>
</dbReference>
<name>A0A261VU46_9BORD</name>
<proteinExistence type="predicted"/>
<keyword evidence="3" id="KW-1185">Reference proteome</keyword>
<dbReference type="InterPro" id="IPR003673">
    <property type="entry name" value="CoA-Trfase_fam_III"/>
</dbReference>
<dbReference type="PANTHER" id="PTHR48207:SF3">
    <property type="entry name" value="SUCCINATE--HYDROXYMETHYLGLUTARATE COA-TRANSFERASE"/>
    <property type="match status" value="1"/>
</dbReference>
<dbReference type="PANTHER" id="PTHR48207">
    <property type="entry name" value="SUCCINATE--HYDROXYMETHYLGLUTARATE COA-TRANSFERASE"/>
    <property type="match status" value="1"/>
</dbReference>
<evidence type="ECO:0000256" key="1">
    <source>
        <dbReference type="ARBA" id="ARBA00022679"/>
    </source>
</evidence>
<accession>A0A261VU46</accession>
<dbReference type="Proteomes" id="UP000215633">
    <property type="component" value="Unassembled WGS sequence"/>
</dbReference>
<keyword evidence="1 2" id="KW-0808">Transferase</keyword>
<dbReference type="Gene3D" id="3.30.1540.10">
    <property type="entry name" value="formyl-coa transferase, domain 3"/>
    <property type="match status" value="1"/>
</dbReference>